<evidence type="ECO:0000256" key="1">
    <source>
        <dbReference type="SAM" id="Phobius"/>
    </source>
</evidence>
<protein>
    <submittedName>
        <fullName evidence="2">Uncharacterized protein</fullName>
    </submittedName>
</protein>
<proteinExistence type="predicted"/>
<keyword evidence="1" id="KW-0812">Transmembrane</keyword>
<name>A0A6C0JXX7_9ZZZZ</name>
<dbReference type="EMBL" id="MN740698">
    <property type="protein sequence ID" value="QHU08728.1"/>
    <property type="molecule type" value="Genomic_DNA"/>
</dbReference>
<keyword evidence="1" id="KW-0472">Membrane</keyword>
<keyword evidence="1" id="KW-1133">Transmembrane helix</keyword>
<sequence length="133" mass="14163">MKADTKAKVYAVLIVVTVVATLAALTYMMYEYSRYNQCTYNRKIWCSDNWRCENNSSQFNPCYTSATDPSGLASCLYGPDSVAASKCTDGCGCEDSYTGTPNCFSGCAANLNTVVGSTACCCNSGSECTPCGT</sequence>
<organism evidence="2">
    <name type="scientific">viral metagenome</name>
    <dbReference type="NCBI Taxonomy" id="1070528"/>
    <lineage>
        <taxon>unclassified sequences</taxon>
        <taxon>metagenomes</taxon>
        <taxon>organismal metagenomes</taxon>
    </lineage>
</organism>
<evidence type="ECO:0000313" key="2">
    <source>
        <dbReference type="EMBL" id="QHU08728.1"/>
    </source>
</evidence>
<reference evidence="2" key="1">
    <citation type="journal article" date="2020" name="Nature">
        <title>Giant virus diversity and host interactions through global metagenomics.</title>
        <authorList>
            <person name="Schulz F."/>
            <person name="Roux S."/>
            <person name="Paez-Espino D."/>
            <person name="Jungbluth S."/>
            <person name="Walsh D.A."/>
            <person name="Denef V.J."/>
            <person name="McMahon K.D."/>
            <person name="Konstantinidis K.T."/>
            <person name="Eloe-Fadrosh E.A."/>
            <person name="Kyrpides N.C."/>
            <person name="Woyke T."/>
        </authorList>
    </citation>
    <scope>NUCLEOTIDE SEQUENCE</scope>
    <source>
        <strain evidence="2">GVMAG-S-1063924-116</strain>
    </source>
</reference>
<accession>A0A6C0JXX7</accession>
<dbReference type="AlphaFoldDB" id="A0A6C0JXX7"/>
<feature type="transmembrane region" description="Helical" evidence="1">
    <location>
        <begin position="9"/>
        <end position="30"/>
    </location>
</feature>